<dbReference type="EMBL" id="CP015607">
    <property type="protein sequence ID" value="APT47036.1"/>
    <property type="molecule type" value="Genomic_DNA"/>
</dbReference>
<dbReference type="InterPro" id="IPR019758">
    <property type="entry name" value="Pept_S26A_signal_pept_1_CS"/>
</dbReference>
<evidence type="ECO:0000256" key="4">
    <source>
        <dbReference type="ARBA" id="ARBA00013208"/>
    </source>
</evidence>
<sequence length="201" mass="22883">MNEENKQNENEIQSDAKQAKTEKKSSLFEWIKAILIALALVLLIRTFIFEPYVVEGESMEPTLHDGEKLFVNKTINYLGGVKRGDIVIINGKDGQKIHYVKRLIGLPGDTIEMKDDTLYINGKKVDEPYLKENKAHAKEYEVHLTGDFGPVKVPKNDYFVMGDNRLNSMDSRNGLGLIEKDRVVGTSEFVFFPFGDIRQTK</sequence>
<reference evidence="16" key="3">
    <citation type="submission" date="2019-08" db="EMBL/GenBank/DDBJ databases">
        <authorList>
            <person name="Park J.M."/>
            <person name="Hong C.E."/>
            <person name="Jo S.H."/>
        </authorList>
    </citation>
    <scope>NUCLEOTIDE SEQUENCE</scope>
    <source>
        <strain evidence="16">PgKB20</strain>
    </source>
</reference>
<dbReference type="InterPro" id="IPR019756">
    <property type="entry name" value="Pept_S26A_signal_pept_1_Ser-AS"/>
</dbReference>
<accession>A0A0M2EDN1</accession>
<dbReference type="EC" id="3.4.21.89" evidence="4 12"/>
<reference evidence="16 18" key="2">
    <citation type="journal article" date="2018" name="Plant Biotechnol. Rep.">
        <title>Diversity and antifungal activity of endophytic bacteria associated with Panax ginseng seedlings.</title>
        <authorList>
            <person name="Park J.M."/>
            <person name="Hong C.E."/>
            <person name="Jo S.H."/>
        </authorList>
    </citation>
    <scope>NUCLEOTIDE SEQUENCE [LARGE SCALE GENOMIC DNA]</scope>
    <source>
        <strain evidence="16 18">PgKB20</strain>
    </source>
</reference>
<name>A0A0M2EDN1_BACIA</name>
<dbReference type="InterPro" id="IPR036286">
    <property type="entry name" value="LexA/Signal_pep-like_sf"/>
</dbReference>
<evidence type="ECO:0000256" key="12">
    <source>
        <dbReference type="RuleBase" id="RU003993"/>
    </source>
</evidence>
<feature type="active site" evidence="11">
    <location>
        <position position="101"/>
    </location>
</feature>
<dbReference type="PROSITE" id="PS00761">
    <property type="entry name" value="SPASE_I_3"/>
    <property type="match status" value="1"/>
</dbReference>
<evidence type="ECO:0000259" key="14">
    <source>
        <dbReference type="Pfam" id="PF10502"/>
    </source>
</evidence>
<dbReference type="GO" id="GO:0006465">
    <property type="term" value="P:signal peptide processing"/>
    <property type="evidence" value="ECO:0007669"/>
    <property type="project" value="InterPro"/>
</dbReference>
<keyword evidence="7 12" id="KW-0812">Transmembrane</keyword>
<evidence type="ECO:0000313" key="18">
    <source>
        <dbReference type="Proteomes" id="UP000325032"/>
    </source>
</evidence>
<dbReference type="PROSITE" id="PS00501">
    <property type="entry name" value="SPASE_I_1"/>
    <property type="match status" value="1"/>
</dbReference>
<dbReference type="Gene3D" id="2.10.109.10">
    <property type="entry name" value="Umud Fragment, subunit A"/>
    <property type="match status" value="1"/>
</dbReference>
<dbReference type="InterPro" id="IPR019757">
    <property type="entry name" value="Pept_S26A_signal_pept_1_Lys-AS"/>
</dbReference>
<dbReference type="Proteomes" id="UP000325032">
    <property type="component" value="Chromosome"/>
</dbReference>
<comment type="similarity">
    <text evidence="3 13">Belongs to the peptidase S26 family.</text>
</comment>
<comment type="catalytic activity">
    <reaction evidence="1 12">
        <text>Cleavage of hydrophobic, N-terminal signal or leader sequences from secreted and periplasmic proteins.</text>
        <dbReference type="EC" id="3.4.21.89"/>
    </reaction>
</comment>
<evidence type="ECO:0000256" key="7">
    <source>
        <dbReference type="ARBA" id="ARBA00022692"/>
    </source>
</evidence>
<evidence type="ECO:0000256" key="2">
    <source>
        <dbReference type="ARBA" id="ARBA00004401"/>
    </source>
</evidence>
<evidence type="ECO:0000256" key="5">
    <source>
        <dbReference type="ARBA" id="ARBA00022475"/>
    </source>
</evidence>
<dbReference type="PROSITE" id="PS00760">
    <property type="entry name" value="SPASE_I_2"/>
    <property type="match status" value="1"/>
</dbReference>
<gene>
    <name evidence="16" type="primary">sipT</name>
    <name evidence="15" type="ORF">BSA145_14910</name>
    <name evidence="16" type="ORF">FX981_00123</name>
</gene>
<dbReference type="FunFam" id="2.10.109.10:FF:000008">
    <property type="entry name" value="Signal peptidase I"/>
    <property type="match status" value="1"/>
</dbReference>
<keyword evidence="5" id="KW-1003">Cell membrane</keyword>
<keyword evidence="18" id="KW-1185">Reference proteome</keyword>
<reference evidence="15 17" key="1">
    <citation type="submission" date="2016-05" db="EMBL/GenBank/DDBJ databases">
        <title>Complete Genome and Methylome Analysis of Psychrotrophic Bacterial Isolates from Antarctic Lake Untersee.</title>
        <authorList>
            <person name="Fomenkov A."/>
            <person name="Akimov V.N."/>
            <person name="Vasilyeva L.V."/>
            <person name="Andersen D."/>
            <person name="Vincze T."/>
            <person name="Roberts R.J."/>
        </authorList>
    </citation>
    <scope>NUCLEOTIDE SEQUENCE [LARGE SCALE GENOMIC DNA]</scope>
    <source>
        <strain evidence="15 17">U14-5</strain>
    </source>
</reference>
<dbReference type="CDD" id="cd06530">
    <property type="entry name" value="S26_SPase_I"/>
    <property type="match status" value="1"/>
</dbReference>
<evidence type="ECO:0000256" key="6">
    <source>
        <dbReference type="ARBA" id="ARBA00022670"/>
    </source>
</evidence>
<dbReference type="Pfam" id="PF10502">
    <property type="entry name" value="Peptidase_S26"/>
    <property type="match status" value="1"/>
</dbReference>
<dbReference type="GO" id="GO:0005886">
    <property type="term" value="C:plasma membrane"/>
    <property type="evidence" value="ECO:0007669"/>
    <property type="project" value="UniProtKB-SubCell"/>
</dbReference>
<dbReference type="GO" id="GO:0009003">
    <property type="term" value="F:signal peptidase activity"/>
    <property type="evidence" value="ECO:0007669"/>
    <property type="project" value="UniProtKB-EC"/>
</dbReference>
<dbReference type="KEGG" id="bsaf:BSL056_06955"/>
<feature type="transmembrane region" description="Helical" evidence="12">
    <location>
        <begin position="27"/>
        <end position="48"/>
    </location>
</feature>
<feature type="domain" description="Peptidase S26" evidence="14">
    <location>
        <begin position="28"/>
        <end position="192"/>
    </location>
</feature>
<keyword evidence="9 12" id="KW-1133">Transmembrane helix</keyword>
<comment type="subcellular location">
    <subcellularLocation>
        <location evidence="2">Cell membrane</location>
        <topology evidence="2">Single-pass type II membrane protein</topology>
    </subcellularLocation>
    <subcellularLocation>
        <location evidence="13">Membrane</location>
        <topology evidence="13">Single-pass type II membrane protein</topology>
    </subcellularLocation>
</comment>
<organism evidence="15 17">
    <name type="scientific">Bacillus safensis</name>
    <dbReference type="NCBI Taxonomy" id="561879"/>
    <lineage>
        <taxon>Bacteria</taxon>
        <taxon>Bacillati</taxon>
        <taxon>Bacillota</taxon>
        <taxon>Bacilli</taxon>
        <taxon>Bacillales</taxon>
        <taxon>Bacillaceae</taxon>
        <taxon>Bacillus</taxon>
    </lineage>
</organism>
<evidence type="ECO:0000256" key="3">
    <source>
        <dbReference type="ARBA" id="ARBA00009370"/>
    </source>
</evidence>
<evidence type="ECO:0000256" key="9">
    <source>
        <dbReference type="ARBA" id="ARBA00022989"/>
    </source>
</evidence>
<evidence type="ECO:0000256" key="13">
    <source>
        <dbReference type="RuleBase" id="RU362042"/>
    </source>
</evidence>
<dbReference type="AlphaFoldDB" id="A0A0M2EDN1"/>
<dbReference type="PANTHER" id="PTHR43390">
    <property type="entry name" value="SIGNAL PEPTIDASE I"/>
    <property type="match status" value="1"/>
</dbReference>
<protein>
    <recommendedName>
        <fullName evidence="4 12">Signal peptidase I</fullName>
        <ecNumber evidence="4 12">3.4.21.89</ecNumber>
    </recommendedName>
</protein>
<dbReference type="InterPro" id="IPR000223">
    <property type="entry name" value="Pept_S26A_signal_pept_1"/>
</dbReference>
<evidence type="ECO:0000313" key="17">
    <source>
        <dbReference type="Proteomes" id="UP000185426"/>
    </source>
</evidence>
<keyword evidence="6 12" id="KW-0645">Protease</keyword>
<dbReference type="PANTHER" id="PTHR43390:SF1">
    <property type="entry name" value="CHLOROPLAST PROCESSING PEPTIDASE"/>
    <property type="match status" value="1"/>
</dbReference>
<dbReference type="PATRIC" id="fig|561879.7.peg.523"/>
<dbReference type="EMBL" id="CP043404">
    <property type="protein sequence ID" value="QEK61959.1"/>
    <property type="molecule type" value="Genomic_DNA"/>
</dbReference>
<evidence type="ECO:0000313" key="15">
    <source>
        <dbReference type="EMBL" id="APT47036.1"/>
    </source>
</evidence>
<dbReference type="GO" id="GO:0004252">
    <property type="term" value="F:serine-type endopeptidase activity"/>
    <property type="evidence" value="ECO:0007669"/>
    <property type="project" value="InterPro"/>
</dbReference>
<feature type="active site" evidence="11">
    <location>
        <position position="58"/>
    </location>
</feature>
<keyword evidence="10 12" id="KW-0472">Membrane</keyword>
<dbReference type="InterPro" id="IPR019533">
    <property type="entry name" value="Peptidase_S26"/>
</dbReference>
<evidence type="ECO:0000256" key="11">
    <source>
        <dbReference type="PIRSR" id="PIRSR600223-1"/>
    </source>
</evidence>
<evidence type="ECO:0000256" key="8">
    <source>
        <dbReference type="ARBA" id="ARBA00022801"/>
    </source>
</evidence>
<accession>A0A498U1L4</accession>
<evidence type="ECO:0000313" key="16">
    <source>
        <dbReference type="EMBL" id="QEK61959.1"/>
    </source>
</evidence>
<evidence type="ECO:0000256" key="10">
    <source>
        <dbReference type="ARBA" id="ARBA00023136"/>
    </source>
</evidence>
<evidence type="ECO:0000256" key="1">
    <source>
        <dbReference type="ARBA" id="ARBA00000677"/>
    </source>
</evidence>
<dbReference type="SUPFAM" id="SSF51306">
    <property type="entry name" value="LexA/Signal peptidase"/>
    <property type="match status" value="1"/>
</dbReference>
<keyword evidence="8 12" id="KW-0378">Hydrolase</keyword>
<dbReference type="Proteomes" id="UP000185426">
    <property type="component" value="Chromosome"/>
</dbReference>
<dbReference type="NCBIfam" id="TIGR02227">
    <property type="entry name" value="sigpep_I_bact"/>
    <property type="match status" value="1"/>
</dbReference>
<proteinExistence type="inferred from homology"/>
<dbReference type="PRINTS" id="PR00727">
    <property type="entry name" value="LEADERPTASE"/>
</dbReference>